<dbReference type="InterPro" id="IPR039556">
    <property type="entry name" value="ICL/PEPM"/>
</dbReference>
<dbReference type="AlphaFoldDB" id="A0AAN6YUN4"/>
<dbReference type="InterPro" id="IPR015813">
    <property type="entry name" value="Pyrv/PenolPyrv_kinase-like_dom"/>
</dbReference>
<reference evidence="1" key="1">
    <citation type="journal article" date="2023" name="Mol. Phylogenet. Evol.">
        <title>Genome-scale phylogeny and comparative genomics of the fungal order Sordariales.</title>
        <authorList>
            <person name="Hensen N."/>
            <person name="Bonometti L."/>
            <person name="Westerberg I."/>
            <person name="Brannstrom I.O."/>
            <person name="Guillou S."/>
            <person name="Cros-Aarteil S."/>
            <person name="Calhoun S."/>
            <person name="Haridas S."/>
            <person name="Kuo A."/>
            <person name="Mondo S."/>
            <person name="Pangilinan J."/>
            <person name="Riley R."/>
            <person name="LaButti K."/>
            <person name="Andreopoulos B."/>
            <person name="Lipzen A."/>
            <person name="Chen C."/>
            <person name="Yan M."/>
            <person name="Daum C."/>
            <person name="Ng V."/>
            <person name="Clum A."/>
            <person name="Steindorff A."/>
            <person name="Ohm R.A."/>
            <person name="Martin F."/>
            <person name="Silar P."/>
            <person name="Natvig D.O."/>
            <person name="Lalanne C."/>
            <person name="Gautier V."/>
            <person name="Ament-Velasquez S.L."/>
            <person name="Kruys A."/>
            <person name="Hutchinson M.I."/>
            <person name="Powell A.J."/>
            <person name="Barry K."/>
            <person name="Miller A.N."/>
            <person name="Grigoriev I.V."/>
            <person name="Debuchy R."/>
            <person name="Gladieux P."/>
            <person name="Hiltunen Thoren M."/>
            <person name="Johannesson H."/>
        </authorList>
    </citation>
    <scope>NUCLEOTIDE SEQUENCE</scope>
    <source>
        <strain evidence="1">CBS 508.74</strain>
    </source>
</reference>
<dbReference type="EMBL" id="MU853337">
    <property type="protein sequence ID" value="KAK4114427.1"/>
    <property type="molecule type" value="Genomic_DNA"/>
</dbReference>
<dbReference type="RefSeq" id="XP_064671997.1">
    <property type="nucleotide sequence ID" value="XM_064814860.1"/>
</dbReference>
<dbReference type="CDD" id="cd00377">
    <property type="entry name" value="ICL_PEPM"/>
    <property type="match status" value="1"/>
</dbReference>
<dbReference type="PANTHER" id="PTHR42905:SF16">
    <property type="entry name" value="CARBOXYPHOSPHONOENOLPYRUVATE PHOSPHONOMUTASE-LIKE PROTEIN (AFU_ORTHOLOGUE AFUA_5G07230)"/>
    <property type="match status" value="1"/>
</dbReference>
<sequence>MASTAATNPPSTSPSSLSALASSFKALHIPGNPLLLANVYDTVSARIVASLPQCRALASASFAMAASQGVTDEQLTLDQNLAAVAPIAAVAREHALPLTVDIQDGYGDRLEEVVRRVITELGAVGVNLEDSWHETGEMMDEDVAVERVRRVLAVARGLGVEDFVVNARSDAFLMGGEMEESIKRGRRYLDAGATTVFVFWPRTAEMVEADVKKVIDGLGGKVNIGLRLGKGLTSADVARLGAARVSVGPQLYLAAVEAVKGAAKQVFGVVE</sequence>
<accession>A0AAN6YUN4</accession>
<evidence type="ECO:0000313" key="2">
    <source>
        <dbReference type="Proteomes" id="UP001302812"/>
    </source>
</evidence>
<dbReference type="Proteomes" id="UP001302812">
    <property type="component" value="Unassembled WGS sequence"/>
</dbReference>
<dbReference type="SUPFAM" id="SSF51621">
    <property type="entry name" value="Phosphoenolpyruvate/pyruvate domain"/>
    <property type="match status" value="1"/>
</dbReference>
<dbReference type="Pfam" id="PF13714">
    <property type="entry name" value="PEP_mutase"/>
    <property type="match status" value="1"/>
</dbReference>
<name>A0AAN6YUN4_9PEZI</name>
<gene>
    <name evidence="1" type="ORF">N656DRAFT_777627</name>
</gene>
<dbReference type="InterPro" id="IPR040442">
    <property type="entry name" value="Pyrv_kinase-like_dom_sf"/>
</dbReference>
<comment type="caution">
    <text evidence="1">The sequence shown here is derived from an EMBL/GenBank/DDBJ whole genome shotgun (WGS) entry which is preliminary data.</text>
</comment>
<evidence type="ECO:0000313" key="1">
    <source>
        <dbReference type="EMBL" id="KAK4114427.1"/>
    </source>
</evidence>
<keyword evidence="2" id="KW-1185">Reference proteome</keyword>
<reference evidence="1" key="2">
    <citation type="submission" date="2023-05" db="EMBL/GenBank/DDBJ databases">
        <authorList>
            <consortium name="Lawrence Berkeley National Laboratory"/>
            <person name="Steindorff A."/>
            <person name="Hensen N."/>
            <person name="Bonometti L."/>
            <person name="Westerberg I."/>
            <person name="Brannstrom I.O."/>
            <person name="Guillou S."/>
            <person name="Cros-Aarteil S."/>
            <person name="Calhoun S."/>
            <person name="Haridas S."/>
            <person name="Kuo A."/>
            <person name="Mondo S."/>
            <person name="Pangilinan J."/>
            <person name="Riley R."/>
            <person name="Labutti K."/>
            <person name="Andreopoulos B."/>
            <person name="Lipzen A."/>
            <person name="Chen C."/>
            <person name="Yanf M."/>
            <person name="Daum C."/>
            <person name="Ng V."/>
            <person name="Clum A."/>
            <person name="Ohm R."/>
            <person name="Martin F."/>
            <person name="Silar P."/>
            <person name="Natvig D."/>
            <person name="Lalanne C."/>
            <person name="Gautier V."/>
            <person name="Ament-Velasquez S.L."/>
            <person name="Kruys A."/>
            <person name="Hutchinson M.I."/>
            <person name="Powell A.J."/>
            <person name="Barry K."/>
            <person name="Miller A.N."/>
            <person name="Grigoriev I.V."/>
            <person name="Debuchy R."/>
            <person name="Gladieux P."/>
            <person name="Thoren M.H."/>
            <person name="Johannesson H."/>
        </authorList>
    </citation>
    <scope>NUCLEOTIDE SEQUENCE</scope>
    <source>
        <strain evidence="1">CBS 508.74</strain>
    </source>
</reference>
<proteinExistence type="predicted"/>
<protein>
    <submittedName>
        <fullName evidence="1">Phosphoenolpyruvate/pyruvate domain-containing protein</fullName>
    </submittedName>
</protein>
<dbReference type="PANTHER" id="PTHR42905">
    <property type="entry name" value="PHOSPHOENOLPYRUVATE CARBOXYLASE"/>
    <property type="match status" value="1"/>
</dbReference>
<organism evidence="1 2">
    <name type="scientific">Canariomyces notabilis</name>
    <dbReference type="NCBI Taxonomy" id="2074819"/>
    <lineage>
        <taxon>Eukaryota</taxon>
        <taxon>Fungi</taxon>
        <taxon>Dikarya</taxon>
        <taxon>Ascomycota</taxon>
        <taxon>Pezizomycotina</taxon>
        <taxon>Sordariomycetes</taxon>
        <taxon>Sordariomycetidae</taxon>
        <taxon>Sordariales</taxon>
        <taxon>Chaetomiaceae</taxon>
        <taxon>Canariomyces</taxon>
    </lineage>
</organism>
<dbReference type="Gene3D" id="3.20.20.60">
    <property type="entry name" value="Phosphoenolpyruvate-binding domains"/>
    <property type="match status" value="1"/>
</dbReference>
<dbReference type="GO" id="GO:0003824">
    <property type="term" value="F:catalytic activity"/>
    <property type="evidence" value="ECO:0007669"/>
    <property type="project" value="InterPro"/>
</dbReference>
<dbReference type="GeneID" id="89938985"/>